<gene>
    <name evidence="3" type="ORF">SAMN02745111_00345</name>
</gene>
<evidence type="ECO:0000313" key="3">
    <source>
        <dbReference type="EMBL" id="SKA61017.1"/>
    </source>
</evidence>
<dbReference type="Pfam" id="PF04072">
    <property type="entry name" value="LCM"/>
    <property type="match status" value="1"/>
</dbReference>
<dbReference type="Gene3D" id="3.40.50.150">
    <property type="entry name" value="Vaccinia Virus protein VP39"/>
    <property type="match status" value="1"/>
</dbReference>
<dbReference type="InterPro" id="IPR029063">
    <property type="entry name" value="SAM-dependent_MTases_sf"/>
</dbReference>
<name>A0A1T4V7V8_9FIRM</name>
<dbReference type="AlphaFoldDB" id="A0A1T4V7V8"/>
<dbReference type="PANTHER" id="PTHR43619">
    <property type="entry name" value="S-ADENOSYL-L-METHIONINE-DEPENDENT METHYLTRANSFERASE YKTD-RELATED"/>
    <property type="match status" value="1"/>
</dbReference>
<sequence>MDITLGDVQTTALIPLVIKANETMSKKPRIKDEKAVEIIKTLGIDTKPYDKFMSHEGVVARTIMLDKQLKNLIKKNPNACIVNIGAGFDNRFSRVDNGKIVWFDLDLPDAIATRKKAFNNRDRVIEISGSALEDEWCDVVKESIRDENRKMIFIAEGLFMYFTIDQIKSFMQILKNNFSNGILIAEQNSKILVKNEKYHDTVKKTNAQFLSGTDSGQEIADLVDGVRLVEEHSFNEEMKKYSIRAKIFAKFFPTFNNRWATFEW</sequence>
<dbReference type="InterPro" id="IPR007213">
    <property type="entry name" value="Ppm1/Ppm2/Tcmp"/>
</dbReference>
<dbReference type="GO" id="GO:0008168">
    <property type="term" value="F:methyltransferase activity"/>
    <property type="evidence" value="ECO:0007669"/>
    <property type="project" value="UniProtKB-KW"/>
</dbReference>
<evidence type="ECO:0000313" key="4">
    <source>
        <dbReference type="Proteomes" id="UP000190814"/>
    </source>
</evidence>
<proteinExistence type="predicted"/>
<evidence type="ECO:0000256" key="1">
    <source>
        <dbReference type="ARBA" id="ARBA00022603"/>
    </source>
</evidence>
<dbReference type="RefSeq" id="WP_078765239.1">
    <property type="nucleotide sequence ID" value="NZ_FUXZ01000003.1"/>
</dbReference>
<organism evidence="3 4">
    <name type="scientific">Eubacterium uniforme</name>
    <dbReference type="NCBI Taxonomy" id="39495"/>
    <lineage>
        <taxon>Bacteria</taxon>
        <taxon>Bacillati</taxon>
        <taxon>Bacillota</taxon>
        <taxon>Clostridia</taxon>
        <taxon>Eubacteriales</taxon>
        <taxon>Eubacteriaceae</taxon>
        <taxon>Eubacterium</taxon>
    </lineage>
</organism>
<dbReference type="EMBL" id="FUXZ01000003">
    <property type="protein sequence ID" value="SKA61017.1"/>
    <property type="molecule type" value="Genomic_DNA"/>
</dbReference>
<evidence type="ECO:0000256" key="2">
    <source>
        <dbReference type="ARBA" id="ARBA00022679"/>
    </source>
</evidence>
<dbReference type="OrthoDB" id="9800233at2"/>
<keyword evidence="4" id="KW-1185">Reference proteome</keyword>
<dbReference type="STRING" id="39495.SAMN02745111_00345"/>
<dbReference type="PANTHER" id="PTHR43619:SF2">
    <property type="entry name" value="S-ADENOSYL-L-METHIONINE-DEPENDENT METHYLTRANSFERASES SUPERFAMILY PROTEIN"/>
    <property type="match status" value="1"/>
</dbReference>
<dbReference type="Proteomes" id="UP000190814">
    <property type="component" value="Unassembled WGS sequence"/>
</dbReference>
<dbReference type="InterPro" id="IPR016874">
    <property type="entry name" value="TcmP-like"/>
</dbReference>
<keyword evidence="1 3" id="KW-0489">Methyltransferase</keyword>
<keyword evidence="2 3" id="KW-0808">Transferase</keyword>
<reference evidence="3 4" key="1">
    <citation type="submission" date="2017-02" db="EMBL/GenBank/DDBJ databases">
        <authorList>
            <person name="Peterson S.W."/>
        </authorList>
    </citation>
    <scope>NUCLEOTIDE SEQUENCE [LARGE SCALE GENOMIC DNA]</scope>
    <source>
        <strain evidence="3 4">ATCC 35992</strain>
    </source>
</reference>
<dbReference type="GO" id="GO:0032259">
    <property type="term" value="P:methylation"/>
    <property type="evidence" value="ECO:0007669"/>
    <property type="project" value="UniProtKB-KW"/>
</dbReference>
<dbReference type="PIRSF" id="PIRSF028177">
    <property type="entry name" value="Polyketide_synth_Omtfrase_TcmP"/>
    <property type="match status" value="1"/>
</dbReference>
<accession>A0A1T4V7V8</accession>
<protein>
    <submittedName>
        <fullName evidence="3">O-Methyltransferase involved in polyketide biosynthesis</fullName>
    </submittedName>
</protein>
<dbReference type="SUPFAM" id="SSF53335">
    <property type="entry name" value="S-adenosyl-L-methionine-dependent methyltransferases"/>
    <property type="match status" value="1"/>
</dbReference>